<dbReference type="AlphaFoldDB" id="A0AA36DJ91"/>
<evidence type="ECO:0000313" key="12">
    <source>
        <dbReference type="Proteomes" id="UP001177023"/>
    </source>
</evidence>
<dbReference type="Pfam" id="PF03188">
    <property type="entry name" value="Cytochrom_B561"/>
    <property type="match status" value="1"/>
</dbReference>
<comment type="subcellular location">
    <subcellularLocation>
        <location evidence="1">Membrane</location>
    </subcellularLocation>
</comment>
<evidence type="ECO:0000259" key="9">
    <source>
        <dbReference type="PROSITE" id="PS50836"/>
    </source>
</evidence>
<dbReference type="PANTHER" id="PTHR46902:SF1">
    <property type="entry name" value="DOMON DOMAIN-CONTAINING PROTEIN FRRS1L"/>
    <property type="match status" value="1"/>
</dbReference>
<evidence type="ECO:0000256" key="5">
    <source>
        <dbReference type="ARBA" id="ARBA00022989"/>
    </source>
</evidence>
<dbReference type="GO" id="GO:0016020">
    <property type="term" value="C:membrane"/>
    <property type="evidence" value="ECO:0007669"/>
    <property type="project" value="UniProtKB-SubCell"/>
</dbReference>
<dbReference type="InterPro" id="IPR005018">
    <property type="entry name" value="DOMON_domain"/>
</dbReference>
<name>A0AA36DJ91_9BILA</name>
<feature type="signal peptide" evidence="8">
    <location>
        <begin position="1"/>
        <end position="18"/>
    </location>
</feature>
<evidence type="ECO:0000259" key="10">
    <source>
        <dbReference type="PROSITE" id="PS50939"/>
    </source>
</evidence>
<keyword evidence="5 7" id="KW-1133">Transmembrane helix</keyword>
<dbReference type="EMBL" id="CATQJA010002709">
    <property type="protein sequence ID" value="CAJ0587114.1"/>
    <property type="molecule type" value="Genomic_DNA"/>
</dbReference>
<proteinExistence type="predicted"/>
<reference evidence="11" key="1">
    <citation type="submission" date="2023-06" db="EMBL/GenBank/DDBJ databases">
        <authorList>
            <person name="Delattre M."/>
        </authorList>
    </citation>
    <scope>NUCLEOTIDE SEQUENCE</scope>
    <source>
        <strain evidence="11">AF72</strain>
    </source>
</reference>
<dbReference type="SMART" id="SM00665">
    <property type="entry name" value="B561"/>
    <property type="match status" value="1"/>
</dbReference>
<feature type="domain" description="Cytochrome b561" evidence="10">
    <location>
        <begin position="178"/>
        <end position="391"/>
    </location>
</feature>
<feature type="transmembrane region" description="Helical" evidence="7">
    <location>
        <begin position="291"/>
        <end position="309"/>
    </location>
</feature>
<dbReference type="Gene3D" id="1.20.120.1770">
    <property type="match status" value="1"/>
</dbReference>
<keyword evidence="4" id="KW-0249">Electron transport</keyword>
<dbReference type="GO" id="GO:0099072">
    <property type="term" value="P:regulation of postsynaptic membrane neurotransmitter receptor levels"/>
    <property type="evidence" value="ECO:0007669"/>
    <property type="project" value="TreeGrafter"/>
</dbReference>
<keyword evidence="6 7" id="KW-0472">Membrane</keyword>
<feature type="transmembrane region" description="Helical" evidence="7">
    <location>
        <begin position="330"/>
        <end position="353"/>
    </location>
</feature>
<keyword evidence="12" id="KW-1185">Reference proteome</keyword>
<dbReference type="Proteomes" id="UP001177023">
    <property type="component" value="Unassembled WGS sequence"/>
</dbReference>
<keyword evidence="3 7" id="KW-0812">Transmembrane</keyword>
<dbReference type="SMART" id="SM00664">
    <property type="entry name" value="DoH"/>
    <property type="match status" value="1"/>
</dbReference>
<evidence type="ECO:0000256" key="1">
    <source>
        <dbReference type="ARBA" id="ARBA00004370"/>
    </source>
</evidence>
<dbReference type="InterPro" id="IPR006593">
    <property type="entry name" value="Cyt_b561/ferric_Rdtase_TM"/>
</dbReference>
<evidence type="ECO:0000256" key="4">
    <source>
        <dbReference type="ARBA" id="ARBA00022982"/>
    </source>
</evidence>
<accession>A0AA36DJ91</accession>
<evidence type="ECO:0008006" key="13">
    <source>
        <dbReference type="Google" id="ProtNLM"/>
    </source>
</evidence>
<feature type="transmembrane region" description="Helical" evidence="7">
    <location>
        <begin position="253"/>
        <end position="271"/>
    </location>
</feature>
<feature type="transmembrane region" description="Helical" evidence="7">
    <location>
        <begin position="365"/>
        <end position="386"/>
    </location>
</feature>
<keyword evidence="2" id="KW-0813">Transport</keyword>
<feature type="transmembrane region" description="Helical" evidence="7">
    <location>
        <begin position="430"/>
        <end position="450"/>
    </location>
</feature>
<evidence type="ECO:0000256" key="8">
    <source>
        <dbReference type="SAM" id="SignalP"/>
    </source>
</evidence>
<dbReference type="InterPro" id="IPR042789">
    <property type="entry name" value="FRRS1L"/>
</dbReference>
<protein>
    <recommendedName>
        <fullName evidence="13">Ferric-chelate reductase 1</fullName>
    </recommendedName>
</protein>
<feature type="non-terminal residue" evidence="11">
    <location>
        <position position="456"/>
    </location>
</feature>
<dbReference type="PANTHER" id="PTHR46902">
    <property type="entry name" value="DOMON DOMAIN-CONTAINING PROTEIN FRRS1L"/>
    <property type="match status" value="1"/>
</dbReference>
<dbReference type="Pfam" id="PF03351">
    <property type="entry name" value="DOMON"/>
    <property type="match status" value="1"/>
</dbReference>
<evidence type="ECO:0000256" key="3">
    <source>
        <dbReference type="ARBA" id="ARBA00022692"/>
    </source>
</evidence>
<evidence type="ECO:0000256" key="7">
    <source>
        <dbReference type="SAM" id="Phobius"/>
    </source>
</evidence>
<comment type="caution">
    <text evidence="11">The sequence shown here is derived from an EMBL/GenBank/DDBJ whole genome shotgun (WGS) entry which is preliminary data.</text>
</comment>
<dbReference type="PROSITE" id="PS50836">
    <property type="entry name" value="DOMON"/>
    <property type="match status" value="1"/>
</dbReference>
<evidence type="ECO:0000256" key="6">
    <source>
        <dbReference type="ARBA" id="ARBA00023136"/>
    </source>
</evidence>
<evidence type="ECO:0000313" key="11">
    <source>
        <dbReference type="EMBL" id="CAJ0587114.1"/>
    </source>
</evidence>
<dbReference type="PROSITE" id="PS50939">
    <property type="entry name" value="CYTOCHROME_B561"/>
    <property type="match status" value="1"/>
</dbReference>
<gene>
    <name evidence="11" type="ORF">MSPICULIGERA_LOCUS25091</name>
</gene>
<sequence length="456" mass="49396">MILRLTIGAVVLATLTHAQFDASQCGQTKGCLFAPPGCTPSTDCQIYFSYQVQNGQTMLIEISGRPANPQAGYVAVGFSKDSSMGDDSVTACVTNQGQTSAILGYTAGKSLQIKQSSVQTAVNTANQNGYVDCVVRRQLGNTGDKEIFDLNGTYIILLATGPVGADGAPGYHGETKWVMPRTDVASYGTDAQGNVIMRDSNGQTGGSKHSTNDKLKIAHVFIFTGILFARHFRGHWPDTTFLGVKMWFNFHRTLNMIGVGMTIAAFVLIFVANDWRWTGPKAFATKEENQAWSSIHSILGLLACVVAWAQPLNAVFRCDHDSKARPIFNMIHRFFGFSAWLMAVAATMIAVVHFNGMFSNRDAALGLYIAFVAVAGLTLIVLEVIWIRNWFAARRGVSNEMEMVRVGAGTGGVVLREDVQKIHRLQMAILLLYLVCAIGLAVAICVLIGLKPGDLA</sequence>
<feature type="domain" description="DOMON" evidence="9">
    <location>
        <begin position="42"/>
        <end position="161"/>
    </location>
</feature>
<dbReference type="CDD" id="cd08760">
    <property type="entry name" value="Cyt_b561_FRRS1_like"/>
    <property type="match status" value="1"/>
</dbReference>
<keyword evidence="8" id="KW-0732">Signal</keyword>
<evidence type="ECO:0000256" key="2">
    <source>
        <dbReference type="ARBA" id="ARBA00022448"/>
    </source>
</evidence>
<dbReference type="CDD" id="cd09628">
    <property type="entry name" value="DOMON_SDR_2_like"/>
    <property type="match status" value="1"/>
</dbReference>
<feature type="chain" id="PRO_5041223533" description="Ferric-chelate reductase 1" evidence="8">
    <location>
        <begin position="19"/>
        <end position="456"/>
    </location>
</feature>
<organism evidence="11 12">
    <name type="scientific">Mesorhabditis spiculigera</name>
    <dbReference type="NCBI Taxonomy" id="96644"/>
    <lineage>
        <taxon>Eukaryota</taxon>
        <taxon>Metazoa</taxon>
        <taxon>Ecdysozoa</taxon>
        <taxon>Nematoda</taxon>
        <taxon>Chromadorea</taxon>
        <taxon>Rhabditida</taxon>
        <taxon>Rhabditina</taxon>
        <taxon>Rhabditomorpha</taxon>
        <taxon>Rhabditoidea</taxon>
        <taxon>Rhabditidae</taxon>
        <taxon>Mesorhabditinae</taxon>
        <taxon>Mesorhabditis</taxon>
    </lineage>
</organism>
<dbReference type="GO" id="GO:1900449">
    <property type="term" value="P:regulation of glutamate receptor signaling pathway"/>
    <property type="evidence" value="ECO:0007669"/>
    <property type="project" value="InterPro"/>
</dbReference>